<name>S9R3N0_CYSF2</name>
<feature type="region of interest" description="Disordered" evidence="1">
    <location>
        <begin position="1"/>
        <end position="26"/>
    </location>
</feature>
<reference evidence="3" key="1">
    <citation type="submission" date="2013-05" db="EMBL/GenBank/DDBJ databases">
        <title>Genome assembly of Cystobacter fuscus DSM 2262.</title>
        <authorList>
            <person name="Sharma G."/>
            <person name="Khatri I."/>
            <person name="Kaur C."/>
            <person name="Mayilraj S."/>
            <person name="Subramanian S."/>
        </authorList>
    </citation>
    <scope>NUCLEOTIDE SEQUENCE [LARGE SCALE GENOMIC DNA]</scope>
    <source>
        <strain evidence="3">DSM 2262</strain>
    </source>
</reference>
<dbReference type="Proteomes" id="UP000011682">
    <property type="component" value="Unassembled WGS sequence"/>
</dbReference>
<organism evidence="3 4">
    <name type="scientific">Cystobacter fuscus (strain ATCC 25194 / DSM 2262 / NBRC 100088 / M29)</name>
    <dbReference type="NCBI Taxonomy" id="1242864"/>
    <lineage>
        <taxon>Bacteria</taxon>
        <taxon>Pseudomonadati</taxon>
        <taxon>Myxococcota</taxon>
        <taxon>Myxococcia</taxon>
        <taxon>Myxococcales</taxon>
        <taxon>Cystobacterineae</taxon>
        <taxon>Archangiaceae</taxon>
        <taxon>Cystobacter</taxon>
    </lineage>
</organism>
<dbReference type="Gene3D" id="3.40.50.280">
    <property type="entry name" value="Cobalamin-binding domain"/>
    <property type="match status" value="1"/>
</dbReference>
<feature type="domain" description="B12-binding" evidence="2">
    <location>
        <begin position="27"/>
        <end position="161"/>
    </location>
</feature>
<dbReference type="InterPro" id="IPR036724">
    <property type="entry name" value="Cobalamin-bd_sf"/>
</dbReference>
<dbReference type="SUPFAM" id="SSF52242">
    <property type="entry name" value="Cobalamin (vitamin B12)-binding domain"/>
    <property type="match status" value="1"/>
</dbReference>
<dbReference type="GO" id="GO:0046872">
    <property type="term" value="F:metal ion binding"/>
    <property type="evidence" value="ECO:0007669"/>
    <property type="project" value="InterPro"/>
</dbReference>
<dbReference type="Pfam" id="PF02310">
    <property type="entry name" value="B12-binding"/>
    <property type="match status" value="1"/>
</dbReference>
<dbReference type="eggNOG" id="COG2185">
    <property type="taxonomic scope" value="Bacteria"/>
</dbReference>
<protein>
    <submittedName>
        <fullName evidence="3">Methylaspartate mutase, S subunit</fullName>
    </submittedName>
</protein>
<accession>S9R3N0</accession>
<evidence type="ECO:0000313" key="4">
    <source>
        <dbReference type="Proteomes" id="UP000011682"/>
    </source>
</evidence>
<evidence type="ECO:0000313" key="3">
    <source>
        <dbReference type="EMBL" id="EPX63498.1"/>
    </source>
</evidence>
<proteinExistence type="predicted"/>
<gene>
    <name evidence="3" type="ORF">D187_005904</name>
</gene>
<dbReference type="InterPro" id="IPR006158">
    <property type="entry name" value="Cobalamin-bd"/>
</dbReference>
<dbReference type="GO" id="GO:0031419">
    <property type="term" value="F:cobalamin binding"/>
    <property type="evidence" value="ECO:0007669"/>
    <property type="project" value="InterPro"/>
</dbReference>
<keyword evidence="4" id="KW-1185">Reference proteome</keyword>
<sequence>MNNEISHLQPRGSRAPASNSTKTDSSRGTVILGVAASDTHVVANHLIAHMLRENGYTVVNLGACTPLRDFMDAYASNENVIAIVIGSLNGHAKDDLRGLLELKQEYGVRCPVVLGGNLSVGSQKELGLEEYFMKLGVDIVQNRPELLAKQLHLLSSTNSKNTDNAMAEMRQAAGI</sequence>
<dbReference type="AlphaFoldDB" id="S9R3N0"/>
<dbReference type="RefSeq" id="WP_002623450.1">
    <property type="nucleotide sequence ID" value="NZ_ANAH02000005.1"/>
</dbReference>
<dbReference type="OrthoDB" id="3386646at2"/>
<dbReference type="EMBL" id="ANAH02000005">
    <property type="protein sequence ID" value="EPX63498.1"/>
    <property type="molecule type" value="Genomic_DNA"/>
</dbReference>
<comment type="caution">
    <text evidence="3">The sequence shown here is derived from an EMBL/GenBank/DDBJ whole genome shotgun (WGS) entry which is preliminary data.</text>
</comment>
<evidence type="ECO:0000256" key="1">
    <source>
        <dbReference type="SAM" id="MobiDB-lite"/>
    </source>
</evidence>
<dbReference type="PROSITE" id="PS51332">
    <property type="entry name" value="B12_BINDING"/>
    <property type="match status" value="1"/>
</dbReference>
<feature type="compositionally biased region" description="Polar residues" evidence="1">
    <location>
        <begin position="16"/>
        <end position="26"/>
    </location>
</feature>
<evidence type="ECO:0000259" key="2">
    <source>
        <dbReference type="PROSITE" id="PS51332"/>
    </source>
</evidence>